<sequence length="208" mass="22294">MNEYIVELADVHRHVSRESSDAGELVRVTLRRPFAAETHDLWHAVTDPDLISRWFMPISGDFREGGHFDLQGNAGGDIEQCDPPRTFRVTFGDASSVVTVTMHELAGDRTELVLDHTVPVTVAGSTAGALYVGPGWDGALVGLARFIDGRAEGDPVQAINSPKMIQFSRQSVALWADAAAMGGASAQEVETARQVALAQFAPDPALGN</sequence>
<evidence type="ECO:0000313" key="4">
    <source>
        <dbReference type="Proteomes" id="UP000663792"/>
    </source>
</evidence>
<gene>
    <name evidence="3" type="ORF">JL106_11980</name>
</gene>
<comment type="similarity">
    <text evidence="1">Belongs to the AHA1 family.</text>
</comment>
<dbReference type="Proteomes" id="UP000663792">
    <property type="component" value="Unassembled WGS sequence"/>
</dbReference>
<evidence type="ECO:0000256" key="1">
    <source>
        <dbReference type="ARBA" id="ARBA00006817"/>
    </source>
</evidence>
<feature type="domain" description="Activator of Hsp90 ATPase homologue 1/2-like C-terminal" evidence="2">
    <location>
        <begin position="38"/>
        <end position="144"/>
    </location>
</feature>
<dbReference type="SUPFAM" id="SSF55961">
    <property type="entry name" value="Bet v1-like"/>
    <property type="match status" value="1"/>
</dbReference>
<name>A0A938YH35_9ACTN</name>
<organism evidence="3 4">
    <name type="scientific">Nakamurella leprariae</name>
    <dbReference type="NCBI Taxonomy" id="2803911"/>
    <lineage>
        <taxon>Bacteria</taxon>
        <taxon>Bacillati</taxon>
        <taxon>Actinomycetota</taxon>
        <taxon>Actinomycetes</taxon>
        <taxon>Nakamurellales</taxon>
        <taxon>Nakamurellaceae</taxon>
        <taxon>Nakamurella</taxon>
    </lineage>
</organism>
<dbReference type="InterPro" id="IPR023393">
    <property type="entry name" value="START-like_dom_sf"/>
</dbReference>
<dbReference type="Gene3D" id="3.30.530.20">
    <property type="match status" value="1"/>
</dbReference>
<dbReference type="AlphaFoldDB" id="A0A938YH35"/>
<dbReference type="EMBL" id="JAERWK010000015">
    <property type="protein sequence ID" value="MBM9467999.1"/>
    <property type="molecule type" value="Genomic_DNA"/>
</dbReference>
<dbReference type="Pfam" id="PF08327">
    <property type="entry name" value="AHSA1"/>
    <property type="match status" value="1"/>
</dbReference>
<evidence type="ECO:0000259" key="2">
    <source>
        <dbReference type="Pfam" id="PF08327"/>
    </source>
</evidence>
<dbReference type="RefSeq" id="WP_205260952.1">
    <property type="nucleotide sequence ID" value="NZ_JAERWK010000015.1"/>
</dbReference>
<reference evidence="3" key="1">
    <citation type="submission" date="2021-01" db="EMBL/GenBank/DDBJ databases">
        <title>YIM 132084 draft genome.</title>
        <authorList>
            <person name="An D."/>
        </authorList>
    </citation>
    <scope>NUCLEOTIDE SEQUENCE</scope>
    <source>
        <strain evidence="3">YIM 132084</strain>
    </source>
</reference>
<dbReference type="InterPro" id="IPR013538">
    <property type="entry name" value="ASHA1/2-like_C"/>
</dbReference>
<evidence type="ECO:0000313" key="3">
    <source>
        <dbReference type="EMBL" id="MBM9467999.1"/>
    </source>
</evidence>
<keyword evidence="4" id="KW-1185">Reference proteome</keyword>
<accession>A0A938YH35</accession>
<proteinExistence type="inferred from homology"/>
<comment type="caution">
    <text evidence="3">The sequence shown here is derived from an EMBL/GenBank/DDBJ whole genome shotgun (WGS) entry which is preliminary data.</text>
</comment>
<protein>
    <submittedName>
        <fullName evidence="3">SRPBCC domain-containing protein</fullName>
    </submittedName>
</protein>